<feature type="transmembrane region" description="Helical" evidence="1">
    <location>
        <begin position="13"/>
        <end position="37"/>
    </location>
</feature>
<feature type="transmembrane region" description="Helical" evidence="1">
    <location>
        <begin position="113"/>
        <end position="142"/>
    </location>
</feature>
<keyword evidence="3" id="KW-1185">Reference proteome</keyword>
<feature type="transmembrane region" description="Helical" evidence="1">
    <location>
        <begin position="87"/>
        <end position="107"/>
    </location>
</feature>
<evidence type="ECO:0000256" key="1">
    <source>
        <dbReference type="SAM" id="Phobius"/>
    </source>
</evidence>
<organism evidence="2 3">
    <name type="scientific">Mycoplasmopsis citelli</name>
    <dbReference type="NCBI Taxonomy" id="171281"/>
    <lineage>
        <taxon>Bacteria</taxon>
        <taxon>Bacillati</taxon>
        <taxon>Mycoplasmatota</taxon>
        <taxon>Mycoplasmoidales</taxon>
        <taxon>Metamycoplasmataceae</taxon>
        <taxon>Mycoplasmopsis</taxon>
    </lineage>
</organism>
<gene>
    <name evidence="2" type="ORF">NCTC10181_00442</name>
</gene>
<evidence type="ECO:0000313" key="3">
    <source>
        <dbReference type="Proteomes" id="UP000290985"/>
    </source>
</evidence>
<dbReference type="Proteomes" id="UP000290985">
    <property type="component" value="Chromosome"/>
</dbReference>
<keyword evidence="1" id="KW-0472">Membrane</keyword>
<proteinExistence type="predicted"/>
<accession>A0A449B1W3</accession>
<dbReference type="AlphaFoldDB" id="A0A449B1W3"/>
<dbReference type="EMBL" id="LR215036">
    <property type="protein sequence ID" value="VEU74588.1"/>
    <property type="molecule type" value="Genomic_DNA"/>
</dbReference>
<keyword evidence="1" id="KW-0812">Transmembrane</keyword>
<dbReference type="KEGG" id="mcit:NCTC10181_00442"/>
<protein>
    <recommendedName>
        <fullName evidence="4">Transmembrane protein</fullName>
    </recommendedName>
</protein>
<dbReference type="RefSeq" id="WP_129725403.1">
    <property type="nucleotide sequence ID" value="NZ_LR215036.1"/>
</dbReference>
<sequence length="258" mass="29975">MNQLELDLQYFDILGWIFGASTLLYVIISIIASDLFFKSSPKIDAKLINMSLQKSEFVLKDQIQVHPFFEQGVSSIILLVRKINIRLTISSLICLLGSTPIIGYLIWLAVNEIVVFVFTVLSWIIIIATVVLSIILLSFSIFRNIKIQKLKLLLENIIVNEKALLFDANLDQSPDHFQENNPNSVFTNYLHKLTLNEQIITKKFHKTKDHGQSVLYLMFVYSNYKNQKFYSPKYHENMKYFLEKFSKLNKQNNNNKKG</sequence>
<evidence type="ECO:0000313" key="2">
    <source>
        <dbReference type="EMBL" id="VEU74588.1"/>
    </source>
</evidence>
<reference evidence="2 3" key="1">
    <citation type="submission" date="2019-01" db="EMBL/GenBank/DDBJ databases">
        <authorList>
            <consortium name="Pathogen Informatics"/>
        </authorList>
    </citation>
    <scope>NUCLEOTIDE SEQUENCE [LARGE SCALE GENOMIC DNA]</scope>
    <source>
        <strain evidence="2 3">NCTC10181</strain>
    </source>
</reference>
<keyword evidence="1" id="KW-1133">Transmembrane helix</keyword>
<evidence type="ECO:0008006" key="4">
    <source>
        <dbReference type="Google" id="ProtNLM"/>
    </source>
</evidence>
<name>A0A449B1W3_9BACT</name>